<protein>
    <recommendedName>
        <fullName evidence="3">Nucleotidyl transferase domain-containing protein</fullName>
    </recommendedName>
</protein>
<dbReference type="CDD" id="cd04183">
    <property type="entry name" value="GT2_BcE_like"/>
    <property type="match status" value="1"/>
</dbReference>
<dbReference type="SUPFAM" id="SSF53448">
    <property type="entry name" value="Nucleotide-diphospho-sugar transferases"/>
    <property type="match status" value="1"/>
</dbReference>
<reference evidence="4 5" key="1">
    <citation type="submission" date="2016-12" db="EMBL/GenBank/DDBJ databases">
        <title>Study of bacterial adaptation to deep sea.</title>
        <authorList>
            <person name="Song J."/>
            <person name="Yoshizawa S."/>
            <person name="Kogure K."/>
        </authorList>
    </citation>
    <scope>NUCLEOTIDE SEQUENCE [LARGE SCALE GENOMIC DNA]</scope>
    <source>
        <strain evidence="4 5">SAORIC-165</strain>
    </source>
</reference>
<evidence type="ECO:0000313" key="4">
    <source>
        <dbReference type="EMBL" id="PQJ27666.1"/>
    </source>
</evidence>
<evidence type="ECO:0000259" key="3">
    <source>
        <dbReference type="Pfam" id="PF00483"/>
    </source>
</evidence>
<name>A0A2S7TY43_9BACT</name>
<evidence type="ECO:0000256" key="2">
    <source>
        <dbReference type="ARBA" id="ARBA00022695"/>
    </source>
</evidence>
<dbReference type="InterPro" id="IPR029044">
    <property type="entry name" value="Nucleotide-diphossugar_trans"/>
</dbReference>
<dbReference type="RefSeq" id="WP_105042153.1">
    <property type="nucleotide sequence ID" value="NZ_MQWA01000001.1"/>
</dbReference>
<dbReference type="InterPro" id="IPR005835">
    <property type="entry name" value="NTP_transferase_dom"/>
</dbReference>
<comment type="caution">
    <text evidence="4">The sequence shown here is derived from an EMBL/GenBank/DDBJ whole genome shotgun (WGS) entry which is preliminary data.</text>
</comment>
<dbReference type="EMBL" id="MQWA01000001">
    <property type="protein sequence ID" value="PQJ27666.1"/>
    <property type="molecule type" value="Genomic_DNA"/>
</dbReference>
<evidence type="ECO:0000256" key="1">
    <source>
        <dbReference type="ARBA" id="ARBA00022679"/>
    </source>
</evidence>
<feature type="domain" description="Nucleotidyl transferase" evidence="3">
    <location>
        <begin position="11"/>
        <end position="238"/>
    </location>
</feature>
<dbReference type="GO" id="GO:0016779">
    <property type="term" value="F:nucleotidyltransferase activity"/>
    <property type="evidence" value="ECO:0007669"/>
    <property type="project" value="UniProtKB-KW"/>
</dbReference>
<accession>A0A2S7TY43</accession>
<dbReference type="PANTHER" id="PTHR43584">
    <property type="entry name" value="NUCLEOTIDYL TRANSFERASE"/>
    <property type="match status" value="1"/>
</dbReference>
<dbReference type="AlphaFoldDB" id="A0A2S7TY43"/>
<gene>
    <name evidence="4" type="ORF">BSZ32_03565</name>
</gene>
<sequence>MGSKVNIVIPMAGAGSRFYNEGYSLPKPFIDIQGKMMIEHVLNGLSCPRATYTLIVQEAFLLRNKDCLDKLRCGYDIQIQTVERLTQGATCTALAVYKLINNKTPVIFADADNIFKHGIVSEFLSDSVERQLDGSLLTFESNQECFSFVELDSVGLAIRTAEKKVISNHAIAGVYYFKHGECFVDQAIQNMIYNDRVGGEYYMSNIYNYLIKNNGKVGNFSISNEEWDCVGTPKLLREFVEKGGQPFQKS</sequence>
<dbReference type="Gene3D" id="3.90.550.10">
    <property type="entry name" value="Spore Coat Polysaccharide Biosynthesis Protein SpsA, Chain A"/>
    <property type="match status" value="1"/>
</dbReference>
<dbReference type="PANTHER" id="PTHR43584:SF8">
    <property type="entry name" value="N-ACETYLMURAMATE ALPHA-1-PHOSPHATE URIDYLYLTRANSFERASE"/>
    <property type="match status" value="1"/>
</dbReference>
<keyword evidence="1" id="KW-0808">Transferase</keyword>
<dbReference type="Proteomes" id="UP000239907">
    <property type="component" value="Unassembled WGS sequence"/>
</dbReference>
<dbReference type="PIRSF" id="PIRSF028162">
    <property type="entry name" value="BcbE_prd"/>
    <property type="match status" value="1"/>
</dbReference>
<dbReference type="InterPro" id="IPR050065">
    <property type="entry name" value="GlmU-like"/>
</dbReference>
<dbReference type="Pfam" id="PF00483">
    <property type="entry name" value="NTP_transferase"/>
    <property type="match status" value="1"/>
</dbReference>
<keyword evidence="2" id="KW-0548">Nucleotidyltransferase</keyword>
<organism evidence="4 5">
    <name type="scientific">Rubritalea profundi</name>
    <dbReference type="NCBI Taxonomy" id="1658618"/>
    <lineage>
        <taxon>Bacteria</taxon>
        <taxon>Pseudomonadati</taxon>
        <taxon>Verrucomicrobiota</taxon>
        <taxon>Verrucomicrobiia</taxon>
        <taxon>Verrucomicrobiales</taxon>
        <taxon>Rubritaleaceae</taxon>
        <taxon>Rubritalea</taxon>
    </lineage>
</organism>
<proteinExistence type="predicted"/>
<keyword evidence="5" id="KW-1185">Reference proteome</keyword>
<evidence type="ECO:0000313" key="5">
    <source>
        <dbReference type="Proteomes" id="UP000239907"/>
    </source>
</evidence>
<dbReference type="InterPro" id="IPR016873">
    <property type="entry name" value="Caps_polysacc_synth_BcbE_prd"/>
</dbReference>
<dbReference type="OrthoDB" id="9788272at2"/>